<dbReference type="GO" id="GO:0043235">
    <property type="term" value="C:receptor complex"/>
    <property type="evidence" value="ECO:0007669"/>
    <property type="project" value="TreeGrafter"/>
</dbReference>
<dbReference type="SMART" id="SM00219">
    <property type="entry name" value="TyrKc"/>
    <property type="match status" value="1"/>
</dbReference>
<dbReference type="InterPro" id="IPR009030">
    <property type="entry name" value="Growth_fac_rcpt_cys_sf"/>
</dbReference>
<dbReference type="InterPro" id="IPR036941">
    <property type="entry name" value="Rcpt_L-dom_sf"/>
</dbReference>
<dbReference type="Gene3D" id="3.80.20.20">
    <property type="entry name" value="Receptor L-domain"/>
    <property type="match status" value="2"/>
</dbReference>
<evidence type="ECO:0000256" key="3">
    <source>
        <dbReference type="ARBA" id="ARBA00022553"/>
    </source>
</evidence>
<dbReference type="EMBL" id="LK028577">
    <property type="protein sequence ID" value="CDS16977.1"/>
    <property type="molecule type" value="Genomic_DNA"/>
</dbReference>
<feature type="coiled-coil region" evidence="16">
    <location>
        <begin position="1296"/>
        <end position="1324"/>
    </location>
</feature>
<dbReference type="InterPro" id="IPR017441">
    <property type="entry name" value="Protein_kinase_ATP_BS"/>
</dbReference>
<keyword evidence="5 18" id="KW-0812">Transmembrane</keyword>
<dbReference type="Pfam" id="PF14843">
    <property type="entry name" value="GF_recep_IV"/>
    <property type="match status" value="2"/>
</dbReference>
<reference evidence="21" key="2">
    <citation type="submission" date="2014-06" db="EMBL/GenBank/DDBJ databases">
        <authorList>
            <person name="Aslett M."/>
        </authorList>
    </citation>
    <scope>NUCLEOTIDE SEQUENCE</scope>
</reference>
<evidence type="ECO:0000256" key="10">
    <source>
        <dbReference type="ARBA" id="ARBA00023136"/>
    </source>
</evidence>
<dbReference type="CDD" id="cd00064">
    <property type="entry name" value="FU"/>
    <property type="match status" value="4"/>
</dbReference>
<feature type="signal peptide" evidence="19">
    <location>
        <begin position="1"/>
        <end position="18"/>
    </location>
</feature>
<dbReference type="GO" id="GO:0005886">
    <property type="term" value="C:plasma membrane"/>
    <property type="evidence" value="ECO:0007669"/>
    <property type="project" value="TreeGrafter"/>
</dbReference>
<dbReference type="PRINTS" id="PR00109">
    <property type="entry name" value="TYRKINASE"/>
</dbReference>
<dbReference type="SUPFAM" id="SSF52058">
    <property type="entry name" value="L domain-like"/>
    <property type="match status" value="2"/>
</dbReference>
<dbReference type="Pfam" id="PF00757">
    <property type="entry name" value="Furin-like"/>
    <property type="match status" value="1"/>
</dbReference>
<evidence type="ECO:0000256" key="17">
    <source>
        <dbReference type="SAM" id="MobiDB-lite"/>
    </source>
</evidence>
<dbReference type="WBParaSite" id="EgrG_000969600">
    <property type="protein sequence ID" value="EgrG_000969600"/>
    <property type="gene ID" value="EgrG_000969600"/>
</dbReference>
<feature type="compositionally biased region" description="Polar residues" evidence="17">
    <location>
        <begin position="231"/>
        <end position="251"/>
    </location>
</feature>
<evidence type="ECO:0000256" key="15">
    <source>
        <dbReference type="PROSITE-ProRule" id="PRU10141"/>
    </source>
</evidence>
<keyword evidence="16" id="KW-0175">Coiled coil</keyword>
<dbReference type="Gene3D" id="3.30.200.20">
    <property type="entry name" value="Phosphorylase Kinase, domain 1"/>
    <property type="match status" value="1"/>
</dbReference>
<dbReference type="PANTHER" id="PTHR24416">
    <property type="entry name" value="TYROSINE-PROTEIN KINASE RECEPTOR"/>
    <property type="match status" value="1"/>
</dbReference>
<dbReference type="InterPro" id="IPR000494">
    <property type="entry name" value="Rcpt_L-dom"/>
</dbReference>
<dbReference type="InterPro" id="IPR000719">
    <property type="entry name" value="Prot_kinase_dom"/>
</dbReference>
<evidence type="ECO:0000313" key="23">
    <source>
        <dbReference type="WBParaSite" id="EgrG_000969600"/>
    </source>
</evidence>
<evidence type="ECO:0000256" key="2">
    <source>
        <dbReference type="ARBA" id="ARBA00011902"/>
    </source>
</evidence>
<dbReference type="InterPro" id="IPR011009">
    <property type="entry name" value="Kinase-like_dom_sf"/>
</dbReference>
<keyword evidence="12 21" id="KW-0675">Receptor</keyword>
<feature type="binding site" evidence="15">
    <location>
        <position position="1266"/>
    </location>
    <ligand>
        <name>ATP</name>
        <dbReference type="ChEBI" id="CHEBI:30616"/>
    </ligand>
</feature>
<proteinExistence type="predicted"/>
<evidence type="ECO:0000256" key="8">
    <source>
        <dbReference type="ARBA" id="ARBA00022840"/>
    </source>
</evidence>
<dbReference type="Pfam" id="PF07714">
    <property type="entry name" value="PK_Tyr_Ser-Thr"/>
    <property type="match status" value="1"/>
</dbReference>
<evidence type="ECO:0000256" key="4">
    <source>
        <dbReference type="ARBA" id="ARBA00022679"/>
    </source>
</evidence>
<evidence type="ECO:0000259" key="20">
    <source>
        <dbReference type="PROSITE" id="PS50011"/>
    </source>
</evidence>
<dbReference type="SMART" id="SM00261">
    <property type="entry name" value="FU"/>
    <property type="match status" value="5"/>
</dbReference>
<feature type="transmembrane region" description="Helical" evidence="18">
    <location>
        <begin position="1112"/>
        <end position="1137"/>
    </location>
</feature>
<keyword evidence="10 18" id="KW-0472">Membrane</keyword>
<evidence type="ECO:0000256" key="7">
    <source>
        <dbReference type="ARBA" id="ARBA00022777"/>
    </source>
</evidence>
<dbReference type="PROSITE" id="PS00107">
    <property type="entry name" value="PROTEIN_KINASE_ATP"/>
    <property type="match status" value="1"/>
</dbReference>
<keyword evidence="7" id="KW-0418">Kinase</keyword>
<dbReference type="InterPro" id="IPR020635">
    <property type="entry name" value="Tyr_kinase_cat_dom"/>
</dbReference>
<evidence type="ECO:0000256" key="19">
    <source>
        <dbReference type="SAM" id="SignalP"/>
    </source>
</evidence>
<comment type="catalytic activity">
    <reaction evidence="14">
        <text>L-tyrosyl-[protein] + ATP = O-phospho-L-tyrosyl-[protein] + ADP + H(+)</text>
        <dbReference type="Rhea" id="RHEA:10596"/>
        <dbReference type="Rhea" id="RHEA-COMP:10136"/>
        <dbReference type="Rhea" id="RHEA-COMP:20101"/>
        <dbReference type="ChEBI" id="CHEBI:15378"/>
        <dbReference type="ChEBI" id="CHEBI:30616"/>
        <dbReference type="ChEBI" id="CHEBI:46858"/>
        <dbReference type="ChEBI" id="CHEBI:61978"/>
        <dbReference type="ChEBI" id="CHEBI:456216"/>
        <dbReference type="EC" id="2.7.10.1"/>
    </reaction>
</comment>
<evidence type="ECO:0000313" key="22">
    <source>
        <dbReference type="Proteomes" id="UP000492820"/>
    </source>
</evidence>
<keyword evidence="3" id="KW-0597">Phosphoprotein</keyword>
<dbReference type="InterPro" id="IPR006211">
    <property type="entry name" value="Furin-like_Cys-rich_dom"/>
</dbReference>
<dbReference type="EC" id="2.7.10.1" evidence="2"/>
<gene>
    <name evidence="21" type="ORF">EgrG_000969600</name>
</gene>
<comment type="subcellular location">
    <subcellularLocation>
        <location evidence="1">Membrane</location>
        <topology evidence="1">Single-pass type I membrane protein</topology>
    </subcellularLocation>
</comment>
<dbReference type="InterPro" id="IPR050122">
    <property type="entry name" value="RTK"/>
</dbReference>
<dbReference type="SUPFAM" id="SSF56112">
    <property type="entry name" value="Protein kinase-like (PK-like)"/>
    <property type="match status" value="1"/>
</dbReference>
<evidence type="ECO:0000256" key="6">
    <source>
        <dbReference type="ARBA" id="ARBA00022741"/>
    </source>
</evidence>
<name>A0A068WA91_ECHGR</name>
<evidence type="ECO:0000256" key="16">
    <source>
        <dbReference type="SAM" id="Coils"/>
    </source>
</evidence>
<dbReference type="InterPro" id="IPR001245">
    <property type="entry name" value="Ser-Thr/Tyr_kinase_cat_dom"/>
</dbReference>
<keyword evidence="6 15" id="KW-0547">Nucleotide-binding</keyword>
<dbReference type="InterPro" id="IPR032778">
    <property type="entry name" value="GF_recep_IV"/>
</dbReference>
<evidence type="ECO:0000256" key="11">
    <source>
        <dbReference type="ARBA" id="ARBA00023137"/>
    </source>
</evidence>
<organism evidence="21">
    <name type="scientific">Echinococcus granulosus</name>
    <name type="common">Hydatid tapeworm</name>
    <dbReference type="NCBI Taxonomy" id="6210"/>
    <lineage>
        <taxon>Eukaryota</taxon>
        <taxon>Metazoa</taxon>
        <taxon>Spiralia</taxon>
        <taxon>Lophotrochozoa</taxon>
        <taxon>Platyhelminthes</taxon>
        <taxon>Cestoda</taxon>
        <taxon>Eucestoda</taxon>
        <taxon>Cyclophyllidea</taxon>
        <taxon>Taeniidae</taxon>
        <taxon>Echinococcus</taxon>
        <taxon>Echinococcus granulosus group</taxon>
    </lineage>
</organism>
<keyword evidence="9 18" id="KW-1133">Transmembrane helix</keyword>
<accession>A0A068WA91</accession>
<dbReference type="Gene3D" id="1.10.510.10">
    <property type="entry name" value="Transferase(Phosphotransferase) domain 1"/>
    <property type="match status" value="1"/>
</dbReference>
<keyword evidence="13" id="KW-0325">Glycoprotein</keyword>
<keyword evidence="4" id="KW-0808">Transferase</keyword>
<dbReference type="InterPro" id="IPR008266">
    <property type="entry name" value="Tyr_kinase_AS"/>
</dbReference>
<evidence type="ECO:0000256" key="18">
    <source>
        <dbReference type="SAM" id="Phobius"/>
    </source>
</evidence>
<evidence type="ECO:0000256" key="9">
    <source>
        <dbReference type="ARBA" id="ARBA00022989"/>
    </source>
</evidence>
<feature type="chain" id="PRO_5033710811" description="receptor protein-tyrosine kinase" evidence="19">
    <location>
        <begin position="19"/>
        <end position="1800"/>
    </location>
</feature>
<reference evidence="23" key="3">
    <citation type="submission" date="2020-10" db="UniProtKB">
        <authorList>
            <consortium name="WormBaseParasite"/>
        </authorList>
    </citation>
    <scope>IDENTIFICATION</scope>
</reference>
<dbReference type="PROSITE" id="PS50011">
    <property type="entry name" value="PROTEIN_KINASE_DOM"/>
    <property type="match status" value="1"/>
</dbReference>
<keyword evidence="19" id="KW-0732">Signal</keyword>
<dbReference type="SUPFAM" id="SSF57184">
    <property type="entry name" value="Growth factor receptor domain"/>
    <property type="match status" value="3"/>
</dbReference>
<dbReference type="PANTHER" id="PTHR24416:SF566">
    <property type="entry name" value="EPIDERMAL GROWTH FACTOR RECEPTOR"/>
    <property type="match status" value="1"/>
</dbReference>
<feature type="domain" description="Protein kinase" evidence="20">
    <location>
        <begin position="1235"/>
        <end position="1619"/>
    </location>
</feature>
<evidence type="ECO:0000256" key="14">
    <source>
        <dbReference type="ARBA" id="ARBA00051243"/>
    </source>
</evidence>
<dbReference type="GO" id="GO:0004714">
    <property type="term" value="F:transmembrane receptor protein tyrosine kinase activity"/>
    <property type="evidence" value="ECO:0007669"/>
    <property type="project" value="UniProtKB-EC"/>
</dbReference>
<dbReference type="PROSITE" id="PS00109">
    <property type="entry name" value="PROTEIN_KINASE_TYR"/>
    <property type="match status" value="1"/>
</dbReference>
<evidence type="ECO:0000313" key="21">
    <source>
        <dbReference type="EMBL" id="CDS16977.1"/>
    </source>
</evidence>
<dbReference type="InterPro" id="IPR006212">
    <property type="entry name" value="Furin_repeat"/>
</dbReference>
<dbReference type="FunFam" id="1.10.510.10:FF:000027">
    <property type="entry name" value="Receptor protein-tyrosine kinase"/>
    <property type="match status" value="1"/>
</dbReference>
<evidence type="ECO:0000256" key="5">
    <source>
        <dbReference type="ARBA" id="ARBA00022692"/>
    </source>
</evidence>
<reference evidence="21 22" key="1">
    <citation type="journal article" date="2013" name="Nature">
        <title>The genomes of four tapeworm species reveal adaptations to parasitism.</title>
        <authorList>
            <person name="Tsai I.J."/>
            <person name="Zarowiecki M."/>
            <person name="Holroyd N."/>
            <person name="Garciarrubio A."/>
            <person name="Sanchez-Flores A."/>
            <person name="Brooks K.L."/>
            <person name="Tracey A."/>
            <person name="Bobes R.J."/>
            <person name="Fragoso G."/>
            <person name="Sciutto E."/>
            <person name="Aslett M."/>
            <person name="Beasley H."/>
            <person name="Bennett H.M."/>
            <person name="Cai J."/>
            <person name="Camicia F."/>
            <person name="Clark R."/>
            <person name="Cucher M."/>
            <person name="De Silva N."/>
            <person name="Day T.A."/>
            <person name="Deplazes P."/>
            <person name="Estrada K."/>
            <person name="Fernandez C."/>
            <person name="Holland P.W."/>
            <person name="Hou J."/>
            <person name="Hu S."/>
            <person name="Huckvale T."/>
            <person name="Hung S.S."/>
            <person name="Kamenetzky L."/>
            <person name="Keane J.A."/>
            <person name="Kiss F."/>
            <person name="Koziol U."/>
            <person name="Lambert O."/>
            <person name="Liu K."/>
            <person name="Luo X."/>
            <person name="Luo Y."/>
            <person name="Macchiaroli N."/>
            <person name="Nichol S."/>
            <person name="Paps J."/>
            <person name="Parkinson J."/>
            <person name="Pouchkina-Stantcheva N."/>
            <person name="Riddiford N."/>
            <person name="Rosenzvit M."/>
            <person name="Salinas G."/>
            <person name="Wasmuth J.D."/>
            <person name="Zamanian M."/>
            <person name="Zheng Y."/>
            <person name="Cai X."/>
            <person name="Soberon X."/>
            <person name="Olson P.D."/>
            <person name="Laclette J.P."/>
            <person name="Brehm K."/>
            <person name="Berriman M."/>
            <person name="Garciarrubio A."/>
            <person name="Bobes R.J."/>
            <person name="Fragoso G."/>
            <person name="Sanchez-Flores A."/>
            <person name="Estrada K."/>
            <person name="Cevallos M.A."/>
            <person name="Morett E."/>
            <person name="Gonzalez V."/>
            <person name="Portillo T."/>
            <person name="Ochoa-Leyva A."/>
            <person name="Jose M.V."/>
            <person name="Sciutto E."/>
            <person name="Landa A."/>
            <person name="Jimenez L."/>
            <person name="Valdes V."/>
            <person name="Carrero J.C."/>
            <person name="Larralde C."/>
            <person name="Morales-Montor J."/>
            <person name="Limon-Lason J."/>
            <person name="Soberon X."/>
            <person name="Laclette J.P."/>
        </authorList>
    </citation>
    <scope>NUCLEOTIDE SEQUENCE [LARGE SCALE GENOMIC DNA]</scope>
</reference>
<keyword evidence="11" id="KW-0829">Tyrosine-protein kinase</keyword>
<protein>
    <recommendedName>
        <fullName evidence="2">receptor protein-tyrosine kinase</fullName>
        <ecNumber evidence="2">2.7.10.1</ecNumber>
    </recommendedName>
</protein>
<dbReference type="GO" id="GO:0005524">
    <property type="term" value="F:ATP binding"/>
    <property type="evidence" value="ECO:0007669"/>
    <property type="project" value="UniProtKB-UniRule"/>
</dbReference>
<feature type="region of interest" description="Disordered" evidence="17">
    <location>
        <begin position="231"/>
        <end position="255"/>
    </location>
</feature>
<sequence length="1800" mass="200343">MLSLHLLVLLLCFMGAEDFPTIDEAELITHELINPFTPYFRDPKYHGKIICKGFSTWQDALFGNYEKLKSKFARNCSHILGNLIVSEIRPNEDVEFLNTIEEVSGYVFIRRVTKPHFGLPNLRIIRGEESVQIRGQAFTLLVTETYTSDRDFMSDIEFPSLEAILMHGVGFFDNPGLCYAPFSVNWDDILEYPDLQPVMLVPMNDRSATSHWITACATRYGNASKVSILTTTPPSSVNMSNGERSTAIQSSRLRRKPNEDVITTVALDNAQPSHATELMTNGQPIIGGFSTLEINPIEVVSTEVMDNVTQNDDENPEVSLGTTHQEQISTSIARDSEKISSEFGGILTNEMYPVLWNLSSGNGPWMKWKCHDNCSKQNGMSFCWGPGADQCQILRKCQTRVCSGPNRCVKEGGVEECCHDECVGGCNGTRANECLACRRYSHEGNCVSACPATRFYDVHTSSWKVNKEGRVALGHMCVSKCPDGFLRDGDHCVLKCSRPGTQQVHNVCVQCPPTGCPKTCSGKQLQLPSVDFLHKSLLRKMVNCTFWEGSIILKRQSFEGDAFHHLTKEEESVTFEDLQSGLGSLFEITGVLYVGTDNTAPWLKNLTFLSKLRHIGGEVPSGYTSPLKIVHNNYLEYLGLASLVYVGVYRGTIQIVQNPKLCLADTVNWRSLMWAPKTTTNTTIPIPVVVPNRTVKDCVSKGFQCDTSVCELSQGCWGPGPENCRLCAHWLIQGRGETSRCVLNCSLADGGYYPVMITKTIDKNIALKIKSCSKCHKECGSMPGACNGPDANHCNYGCAHVKDGNFCRAECPLGKFPNEENICYECAAVCTSHPRGVLDTTESSNWSAVCTGPGDWFGHNGCSQCIQVVAAATTNEEHGLRLKCLTPYQPCPKRTFLHLIGGQKRKMGDPKLAISGDIALSHVPHELQEPLGDWLSSHQLQSASINMVRVCAPCHPECQDGCSGPSPNQCVRCRNAQFNGICVASCHEGKQNFQICTYEANLTSGGKQCRPCHDQCSQSCGGPLSSDCLFCQHYKRYLNKEKTKWICVESCPPDSIAHMELNSITTAVEFVCLHTGISHHLPPAISGKIDECLIFCTWSEIISPRLLNRLSWLSTALLIFCGLLALFVAVYFGYVCSRIVIRGRKSRSEPVVDQLQSGRSSMCNRFWMRAVVVAELEEKKNNRRLSKSRRNISLRSLPVRSNTLNGDDEQSYLVSSQADTMPDMTTLLIIPEYQLKLGNRVGGGAFGSVYRGIWYKGPISPEFAKKVDDLFAQAAKVELEKPKLVPLDSLVEDNAYASTEQEYLTMEEEEEEKEAKEAQNLEKSVVLEEKTELKPLSQVEKPITSELNITSSPAPQTGMFRFSEDCEEEREKFYMENVEEHVVAIKVLTDETDPFTSKALLDEARLMATVNHPCCLRLLALCMTARPQLVTPFLPLGCLLSYLHRHGGPNAIDCDVITPEIMLNWANQIASGMAYLASRSIIHRDLAARNVLVETPEQIKITDFGLAKCIEDTDGEYTAKGGLMPVKWLAIECIKKRIFSSKSDVWAYGVTLWEIFTLGRRPYERTHTRHLIQYLEKGLRLVQPMTTSLELYKLMVECWQGDPDRRPGFDELFQRISFMQLNPLAFINFKRVRGMKKNKQGRIRLWSDSGLMGSTSSYVATTINATVTTGNTGTIVKSTSEVSVLTSTSSCLNYLAEVTEEKEDVGYTSSPRDDRYGIIMPTSSQRQDPVQPLECIVEDVDETSALELFCFPQNDYEKPIETVQRVDPFPPNDIAPAAIIGGGYLGPKEEINQAEPEEVA</sequence>
<dbReference type="GO" id="GO:0038127">
    <property type="term" value="P:ERBB signaling pathway"/>
    <property type="evidence" value="ECO:0007669"/>
    <property type="project" value="UniProtKB-ARBA"/>
</dbReference>
<evidence type="ECO:0000256" key="13">
    <source>
        <dbReference type="ARBA" id="ARBA00023180"/>
    </source>
</evidence>
<dbReference type="OrthoDB" id="6219513at2759"/>
<dbReference type="Proteomes" id="UP000492820">
    <property type="component" value="Unassembled WGS sequence"/>
</dbReference>
<evidence type="ECO:0000256" key="1">
    <source>
        <dbReference type="ARBA" id="ARBA00004479"/>
    </source>
</evidence>
<dbReference type="Gene3D" id="2.10.220.10">
    <property type="entry name" value="Hormone Receptor, Insulin-like Growth Factor Receptor 1, Chain A, domain 2"/>
    <property type="match status" value="4"/>
</dbReference>
<evidence type="ECO:0000256" key="12">
    <source>
        <dbReference type="ARBA" id="ARBA00023170"/>
    </source>
</evidence>
<dbReference type="Pfam" id="PF01030">
    <property type="entry name" value="Recep_L_domain"/>
    <property type="match status" value="2"/>
</dbReference>
<keyword evidence="8 15" id="KW-0067">ATP-binding</keyword>